<name>A0A4Y2W0J9_ARAVE</name>
<dbReference type="EMBL" id="BGPR01053650">
    <property type="protein sequence ID" value="GBO30482.1"/>
    <property type="molecule type" value="Genomic_DNA"/>
</dbReference>
<keyword evidence="2" id="KW-1185">Reference proteome</keyword>
<sequence length="72" mass="8276">SDLNEEVLTRAGSWMSKEGKVDTATPFNLSRGFYRQLCRISMRGTSLIVEFSSNSFYISPRSLYDFRRIALC</sequence>
<evidence type="ECO:0000313" key="1">
    <source>
        <dbReference type="EMBL" id="GBO30482.1"/>
    </source>
</evidence>
<reference evidence="1 2" key="1">
    <citation type="journal article" date="2019" name="Sci. Rep.">
        <title>Orb-weaving spider Araneus ventricosus genome elucidates the spidroin gene catalogue.</title>
        <authorList>
            <person name="Kono N."/>
            <person name="Nakamura H."/>
            <person name="Ohtoshi R."/>
            <person name="Moran D.A.P."/>
            <person name="Shinohara A."/>
            <person name="Yoshida Y."/>
            <person name="Fujiwara M."/>
            <person name="Mori M."/>
            <person name="Tomita M."/>
            <person name="Arakawa K."/>
        </authorList>
    </citation>
    <scope>NUCLEOTIDE SEQUENCE [LARGE SCALE GENOMIC DNA]</scope>
</reference>
<accession>A0A4Y2W0J9</accession>
<dbReference type="AlphaFoldDB" id="A0A4Y2W0J9"/>
<dbReference type="Proteomes" id="UP000499080">
    <property type="component" value="Unassembled WGS sequence"/>
</dbReference>
<proteinExistence type="predicted"/>
<gene>
    <name evidence="1" type="ORF">AVEN_198973_1</name>
</gene>
<protein>
    <submittedName>
        <fullName evidence="1">Uncharacterized protein</fullName>
    </submittedName>
</protein>
<feature type="non-terminal residue" evidence="1">
    <location>
        <position position="1"/>
    </location>
</feature>
<comment type="caution">
    <text evidence="1">The sequence shown here is derived from an EMBL/GenBank/DDBJ whole genome shotgun (WGS) entry which is preliminary data.</text>
</comment>
<organism evidence="1 2">
    <name type="scientific">Araneus ventricosus</name>
    <name type="common">Orbweaver spider</name>
    <name type="synonym">Epeira ventricosa</name>
    <dbReference type="NCBI Taxonomy" id="182803"/>
    <lineage>
        <taxon>Eukaryota</taxon>
        <taxon>Metazoa</taxon>
        <taxon>Ecdysozoa</taxon>
        <taxon>Arthropoda</taxon>
        <taxon>Chelicerata</taxon>
        <taxon>Arachnida</taxon>
        <taxon>Araneae</taxon>
        <taxon>Araneomorphae</taxon>
        <taxon>Entelegynae</taxon>
        <taxon>Araneoidea</taxon>
        <taxon>Araneidae</taxon>
        <taxon>Araneus</taxon>
    </lineage>
</organism>
<evidence type="ECO:0000313" key="2">
    <source>
        <dbReference type="Proteomes" id="UP000499080"/>
    </source>
</evidence>